<keyword evidence="2" id="KW-1185">Reference proteome</keyword>
<name>A0A4Q9QQI3_9GAMM</name>
<sequence>MMSTDGLQSVPYPQQMTNVLMRQMLPQQRCTGAGMIGDTQRARRERQAQRLSLSPFEPLVLKAGNSFAKIMQTNQAGHPARHMHSLNAQRLRCPIERGY</sequence>
<accession>A0A4Q9QQI3</accession>
<gene>
    <name evidence="1" type="ORF">DNK06_05090</name>
</gene>
<dbReference type="AlphaFoldDB" id="A0A4Q9QQI3"/>
<proteinExistence type="predicted"/>
<comment type="caution">
    <text evidence="1">The sequence shown here is derived from an EMBL/GenBank/DDBJ whole genome shotgun (WGS) entry which is preliminary data.</text>
</comment>
<protein>
    <submittedName>
        <fullName evidence="1">Uncharacterized protein</fullName>
    </submittedName>
</protein>
<reference evidence="1 2" key="1">
    <citation type="submission" date="2018-06" db="EMBL/GenBank/DDBJ databases">
        <title>Three novel Pseudomonas species isolated from symptomatic oak.</title>
        <authorList>
            <person name="Bueno-Gonzalez V."/>
            <person name="Brady C."/>
        </authorList>
    </citation>
    <scope>NUCLEOTIDE SEQUENCE [LARGE SCALE GENOMIC DNA]</scope>
    <source>
        <strain evidence="1 2">P9A</strain>
    </source>
</reference>
<dbReference type="Proteomes" id="UP000292302">
    <property type="component" value="Unassembled WGS sequence"/>
</dbReference>
<dbReference type="EMBL" id="QJUI01000003">
    <property type="protein sequence ID" value="TBU82933.1"/>
    <property type="molecule type" value="Genomic_DNA"/>
</dbReference>
<organism evidence="1 2">
    <name type="scientific">Phytopseudomonas daroniae</name>
    <dbReference type="NCBI Taxonomy" id="2487519"/>
    <lineage>
        <taxon>Bacteria</taxon>
        <taxon>Pseudomonadati</taxon>
        <taxon>Pseudomonadota</taxon>
        <taxon>Gammaproteobacteria</taxon>
        <taxon>Pseudomonadales</taxon>
        <taxon>Pseudomonadaceae</taxon>
        <taxon>Phytopseudomonas</taxon>
    </lineage>
</organism>
<evidence type="ECO:0000313" key="2">
    <source>
        <dbReference type="Proteomes" id="UP000292302"/>
    </source>
</evidence>
<evidence type="ECO:0000313" key="1">
    <source>
        <dbReference type="EMBL" id="TBU82933.1"/>
    </source>
</evidence>